<dbReference type="AlphaFoldDB" id="A0A2K4ZP61"/>
<evidence type="ECO:0000313" key="1">
    <source>
        <dbReference type="EMBL" id="SOY32206.1"/>
    </source>
</evidence>
<dbReference type="RefSeq" id="WP_103242174.1">
    <property type="nucleotide sequence ID" value="NZ_JANJZD010000047.1"/>
</dbReference>
<organism evidence="1 2">
    <name type="scientific">Acetatifactor muris</name>
    <dbReference type="NCBI Taxonomy" id="879566"/>
    <lineage>
        <taxon>Bacteria</taxon>
        <taxon>Bacillati</taxon>
        <taxon>Bacillota</taxon>
        <taxon>Clostridia</taxon>
        <taxon>Lachnospirales</taxon>
        <taxon>Lachnospiraceae</taxon>
        <taxon>Acetatifactor</taxon>
    </lineage>
</organism>
<proteinExistence type="predicted"/>
<accession>A0A2K4ZP61</accession>
<dbReference type="Proteomes" id="UP000236311">
    <property type="component" value="Unassembled WGS sequence"/>
</dbReference>
<gene>
    <name evidence="1" type="ORF">AMURIS_04964</name>
</gene>
<evidence type="ECO:0000313" key="2">
    <source>
        <dbReference type="Proteomes" id="UP000236311"/>
    </source>
</evidence>
<keyword evidence="2" id="KW-1185">Reference proteome</keyword>
<dbReference type="EMBL" id="OFSM01000042">
    <property type="protein sequence ID" value="SOY32206.1"/>
    <property type="molecule type" value="Genomic_DNA"/>
</dbReference>
<sequence>MDMKLKLSEILDINNTLKLIIDDNKTKINVLLKFRLLGIAKAIEPHIINFETIKNEKIIEYGKKNKDGIYQISKDNQKGIEKFSTDIKQVLESTISINIDPLKIGEVMNSGLNSKYLIGLYLIIKNQTS</sequence>
<reference evidence="1 2" key="1">
    <citation type="submission" date="2018-01" db="EMBL/GenBank/DDBJ databases">
        <authorList>
            <person name="Gaut B.S."/>
            <person name="Morton B.R."/>
            <person name="Clegg M.T."/>
            <person name="Duvall M.R."/>
        </authorList>
    </citation>
    <scope>NUCLEOTIDE SEQUENCE [LARGE SCALE GENOMIC DNA]</scope>
    <source>
        <strain evidence="1">GP69</strain>
    </source>
</reference>
<protein>
    <submittedName>
        <fullName evidence="1">Uncharacterized protein</fullName>
    </submittedName>
</protein>
<name>A0A2K4ZP61_9FIRM</name>